<accession>A0A0E9TKA7</accession>
<dbReference type="AlphaFoldDB" id="A0A0E9TKA7"/>
<evidence type="ECO:0000313" key="1">
    <source>
        <dbReference type="EMBL" id="JAH53892.1"/>
    </source>
</evidence>
<proteinExistence type="predicted"/>
<name>A0A0E9TKA7_ANGAN</name>
<protein>
    <submittedName>
        <fullName evidence="1">Uncharacterized protein</fullName>
    </submittedName>
</protein>
<reference evidence="1" key="1">
    <citation type="submission" date="2014-11" db="EMBL/GenBank/DDBJ databases">
        <authorList>
            <person name="Amaro Gonzalez C."/>
        </authorList>
    </citation>
    <scope>NUCLEOTIDE SEQUENCE</scope>
</reference>
<dbReference type="EMBL" id="GBXM01054685">
    <property type="protein sequence ID" value="JAH53892.1"/>
    <property type="molecule type" value="Transcribed_RNA"/>
</dbReference>
<organism evidence="1">
    <name type="scientific">Anguilla anguilla</name>
    <name type="common">European freshwater eel</name>
    <name type="synonym">Muraena anguilla</name>
    <dbReference type="NCBI Taxonomy" id="7936"/>
    <lineage>
        <taxon>Eukaryota</taxon>
        <taxon>Metazoa</taxon>
        <taxon>Chordata</taxon>
        <taxon>Craniata</taxon>
        <taxon>Vertebrata</taxon>
        <taxon>Euteleostomi</taxon>
        <taxon>Actinopterygii</taxon>
        <taxon>Neopterygii</taxon>
        <taxon>Teleostei</taxon>
        <taxon>Anguilliformes</taxon>
        <taxon>Anguillidae</taxon>
        <taxon>Anguilla</taxon>
    </lineage>
</organism>
<sequence>MSGCFDFLILKAPHLAFFSNCSYSINECSHRANS</sequence>
<reference evidence="1" key="2">
    <citation type="journal article" date="2015" name="Fish Shellfish Immunol.">
        <title>Early steps in the European eel (Anguilla anguilla)-Vibrio vulnificus interaction in the gills: Role of the RtxA13 toxin.</title>
        <authorList>
            <person name="Callol A."/>
            <person name="Pajuelo D."/>
            <person name="Ebbesson L."/>
            <person name="Teles M."/>
            <person name="MacKenzie S."/>
            <person name="Amaro C."/>
        </authorList>
    </citation>
    <scope>NUCLEOTIDE SEQUENCE</scope>
</reference>